<gene>
    <name evidence="15" type="ORF">PR017_26280</name>
</gene>
<evidence type="ECO:0000256" key="12">
    <source>
        <dbReference type="ARBA" id="ARBA00037975"/>
    </source>
</evidence>
<keyword evidence="10" id="KW-0408">Iron</keyword>
<evidence type="ECO:0000256" key="7">
    <source>
        <dbReference type="ARBA" id="ARBA00022723"/>
    </source>
</evidence>
<dbReference type="PANTHER" id="PTHR30529">
    <property type="entry name" value="CYTOCHROME B561"/>
    <property type="match status" value="1"/>
</dbReference>
<evidence type="ECO:0000256" key="2">
    <source>
        <dbReference type="ARBA" id="ARBA00004651"/>
    </source>
</evidence>
<keyword evidence="7" id="KW-0479">Metal-binding</keyword>
<feature type="transmembrane region" description="Helical" evidence="13">
    <location>
        <begin position="132"/>
        <end position="154"/>
    </location>
</feature>
<dbReference type="Pfam" id="PF01292">
    <property type="entry name" value="Ni_hydr_CYTB"/>
    <property type="match status" value="1"/>
</dbReference>
<evidence type="ECO:0000256" key="11">
    <source>
        <dbReference type="ARBA" id="ARBA00023136"/>
    </source>
</evidence>
<reference evidence="16" key="2">
    <citation type="journal article" date="2023" name="MicrobiologyOpen">
        <title>Genomics of the tumorigenes clade of the family Rhizobiaceae and description of Rhizobium rhododendri sp. nov.</title>
        <authorList>
            <person name="Kuzmanovic N."/>
            <person name="diCenzo G.C."/>
            <person name="Bunk B."/>
            <person name="Sproeer C."/>
            <person name="Fruehling A."/>
            <person name="Neumann-Schaal M."/>
            <person name="Overmann J."/>
            <person name="Smalla K."/>
        </authorList>
    </citation>
    <scope>NUCLEOTIDE SEQUENCE [LARGE SCALE GENOMIC DNA]</scope>
    <source>
        <strain evidence="16">1078</strain>
        <plasmid evidence="16">unnamed2</plasmid>
    </source>
</reference>
<evidence type="ECO:0000259" key="14">
    <source>
        <dbReference type="Pfam" id="PF01292"/>
    </source>
</evidence>
<keyword evidence="11 13" id="KW-0472">Membrane</keyword>
<evidence type="ECO:0000256" key="10">
    <source>
        <dbReference type="ARBA" id="ARBA00023004"/>
    </source>
</evidence>
<sequence>MENHSTSSFSLPQRVLHWLTVFLVFFNLLLPDGMSEWNRAIEETGSASADQIASANIHAYVGIAIFLVVIARLFLRFTSGAPASPSQEPKIFSIAAKFAHATLYLLLLAMPLTGGAAYYFGIDVAGGIHADVLKVILWVLIGGHVLGALVHQFYWKTNVLRRMTVG</sequence>
<proteinExistence type="inferred from homology"/>
<dbReference type="PANTHER" id="PTHR30529:SF1">
    <property type="entry name" value="CYTOCHROME B561 HOMOLOG 2"/>
    <property type="match status" value="1"/>
</dbReference>
<dbReference type="RefSeq" id="WP_111221039.1">
    <property type="nucleotide sequence ID" value="NZ_CP117259.1"/>
</dbReference>
<dbReference type="Gene3D" id="1.20.950.20">
    <property type="entry name" value="Transmembrane di-heme cytochromes, Chain C"/>
    <property type="match status" value="1"/>
</dbReference>
<organism evidence="15 16">
    <name type="scientific">Rhizobium tumorigenes</name>
    <dbReference type="NCBI Taxonomy" id="2041385"/>
    <lineage>
        <taxon>Bacteria</taxon>
        <taxon>Pseudomonadati</taxon>
        <taxon>Pseudomonadota</taxon>
        <taxon>Alphaproteobacteria</taxon>
        <taxon>Hyphomicrobiales</taxon>
        <taxon>Rhizobiaceae</taxon>
        <taxon>Rhizobium/Agrobacterium group</taxon>
        <taxon>Rhizobium</taxon>
    </lineage>
</organism>
<feature type="domain" description="Cytochrome b561 bacterial/Ni-hydrogenase" evidence="14">
    <location>
        <begin position="9"/>
        <end position="164"/>
    </location>
</feature>
<accession>A0AAF1KK71</accession>
<evidence type="ECO:0000256" key="3">
    <source>
        <dbReference type="ARBA" id="ARBA00022448"/>
    </source>
</evidence>
<dbReference type="InterPro" id="IPR016174">
    <property type="entry name" value="Di-haem_cyt_TM"/>
</dbReference>
<dbReference type="EMBL" id="CP117259">
    <property type="protein sequence ID" value="WFR99152.1"/>
    <property type="molecule type" value="Genomic_DNA"/>
</dbReference>
<keyword evidence="3" id="KW-0813">Transport</keyword>
<keyword evidence="15" id="KW-0614">Plasmid</keyword>
<keyword evidence="5" id="KW-0349">Heme</keyword>
<feature type="transmembrane region" description="Helical" evidence="13">
    <location>
        <begin position="12"/>
        <end position="30"/>
    </location>
</feature>
<evidence type="ECO:0000256" key="9">
    <source>
        <dbReference type="ARBA" id="ARBA00022989"/>
    </source>
</evidence>
<dbReference type="GO" id="GO:0022904">
    <property type="term" value="P:respiratory electron transport chain"/>
    <property type="evidence" value="ECO:0007669"/>
    <property type="project" value="InterPro"/>
</dbReference>
<keyword evidence="4" id="KW-1003">Cell membrane</keyword>
<keyword evidence="16" id="KW-1185">Reference proteome</keyword>
<evidence type="ECO:0000256" key="6">
    <source>
        <dbReference type="ARBA" id="ARBA00022692"/>
    </source>
</evidence>
<reference evidence="15 16" key="1">
    <citation type="journal article" date="2018" name="Sci. Rep.">
        <title>Rhizobium tumorigenes sp. nov., a novel plant tumorigenic bacterium isolated from cane gall tumors on thornless blackberry.</title>
        <authorList>
            <person name="Kuzmanovi N."/>
            <person name="Smalla K."/>
            <person name="Gronow S."/>
            <person name="PuBawska J."/>
        </authorList>
    </citation>
    <scope>NUCLEOTIDE SEQUENCE [LARGE SCALE GENOMIC DNA]</scope>
    <source>
        <strain evidence="15 16">1078</strain>
    </source>
</reference>
<dbReference type="InterPro" id="IPR052168">
    <property type="entry name" value="Cytochrome_b561_oxidase"/>
</dbReference>
<evidence type="ECO:0000256" key="1">
    <source>
        <dbReference type="ARBA" id="ARBA00001970"/>
    </source>
</evidence>
<dbReference type="GO" id="GO:0046872">
    <property type="term" value="F:metal ion binding"/>
    <property type="evidence" value="ECO:0007669"/>
    <property type="project" value="UniProtKB-KW"/>
</dbReference>
<dbReference type="Proteomes" id="UP000249499">
    <property type="component" value="Plasmid unnamed2"/>
</dbReference>
<geneLocation type="plasmid" evidence="15 16">
    <name>unnamed2</name>
</geneLocation>
<dbReference type="SUPFAM" id="SSF81342">
    <property type="entry name" value="Transmembrane di-heme cytochromes"/>
    <property type="match status" value="1"/>
</dbReference>
<protein>
    <submittedName>
        <fullName evidence="15">Cytochrome b/b6 domain-containing protein</fullName>
    </submittedName>
</protein>
<dbReference type="GO" id="GO:0020037">
    <property type="term" value="F:heme binding"/>
    <property type="evidence" value="ECO:0007669"/>
    <property type="project" value="TreeGrafter"/>
</dbReference>
<feature type="transmembrane region" description="Helical" evidence="13">
    <location>
        <begin position="57"/>
        <end position="77"/>
    </location>
</feature>
<evidence type="ECO:0000256" key="4">
    <source>
        <dbReference type="ARBA" id="ARBA00022475"/>
    </source>
</evidence>
<evidence type="ECO:0000256" key="8">
    <source>
        <dbReference type="ARBA" id="ARBA00022982"/>
    </source>
</evidence>
<evidence type="ECO:0000313" key="16">
    <source>
        <dbReference type="Proteomes" id="UP000249499"/>
    </source>
</evidence>
<dbReference type="AlphaFoldDB" id="A0AAF1KK71"/>
<keyword evidence="8" id="KW-0249">Electron transport</keyword>
<dbReference type="InterPro" id="IPR011577">
    <property type="entry name" value="Cyt_b561_bac/Ni-Hgenase"/>
</dbReference>
<keyword evidence="6 13" id="KW-0812">Transmembrane</keyword>
<evidence type="ECO:0000256" key="13">
    <source>
        <dbReference type="SAM" id="Phobius"/>
    </source>
</evidence>
<keyword evidence="9 13" id="KW-1133">Transmembrane helix</keyword>
<comment type="subcellular location">
    <subcellularLocation>
        <location evidence="2">Cell membrane</location>
        <topology evidence="2">Multi-pass membrane protein</topology>
    </subcellularLocation>
</comment>
<evidence type="ECO:0000313" key="15">
    <source>
        <dbReference type="EMBL" id="WFR99152.1"/>
    </source>
</evidence>
<feature type="transmembrane region" description="Helical" evidence="13">
    <location>
        <begin position="98"/>
        <end position="120"/>
    </location>
</feature>
<evidence type="ECO:0000256" key="5">
    <source>
        <dbReference type="ARBA" id="ARBA00022617"/>
    </source>
</evidence>
<dbReference type="GO" id="GO:0005886">
    <property type="term" value="C:plasma membrane"/>
    <property type="evidence" value="ECO:0007669"/>
    <property type="project" value="UniProtKB-SubCell"/>
</dbReference>
<name>A0AAF1KK71_9HYPH</name>
<comment type="similarity">
    <text evidence="12">Belongs to the cytochrome b561 family.</text>
</comment>
<dbReference type="GO" id="GO:0009055">
    <property type="term" value="F:electron transfer activity"/>
    <property type="evidence" value="ECO:0007669"/>
    <property type="project" value="InterPro"/>
</dbReference>
<comment type="cofactor">
    <cofactor evidence="1">
        <name>heme b</name>
        <dbReference type="ChEBI" id="CHEBI:60344"/>
    </cofactor>
</comment>
<dbReference type="KEGG" id="rtu:PR017_26280"/>